<sequence>MRETASDGMALSPTDLLAEGLVSLCEGGVRGADGGRELAGIAIFPFIEKSGRIYEKHLWKCRQYDDFW</sequence>
<accession>A0A1T4W6R8</accession>
<dbReference type="STRING" id="745368.SAMN02745178_00069"/>
<name>A0A1T4W6R8_9FIRM</name>
<reference evidence="1 2" key="1">
    <citation type="submission" date="2017-02" db="EMBL/GenBank/DDBJ databases">
        <authorList>
            <person name="Peterson S.W."/>
        </authorList>
    </citation>
    <scope>NUCLEOTIDE SEQUENCE [LARGE SCALE GENOMIC DNA]</scope>
    <source>
        <strain evidence="1 2">ATCC 27749</strain>
    </source>
</reference>
<gene>
    <name evidence="1" type="ORF">SAMN02745178_00069</name>
</gene>
<dbReference type="Proteomes" id="UP000190286">
    <property type="component" value="Unassembled WGS sequence"/>
</dbReference>
<dbReference type="EMBL" id="FUYF01000001">
    <property type="protein sequence ID" value="SKA73024.1"/>
    <property type="molecule type" value="Genomic_DNA"/>
</dbReference>
<keyword evidence="2" id="KW-1185">Reference proteome</keyword>
<evidence type="ECO:0000313" key="1">
    <source>
        <dbReference type="EMBL" id="SKA73024.1"/>
    </source>
</evidence>
<organism evidence="1 2">
    <name type="scientific">Gemmiger formicilis</name>
    <dbReference type="NCBI Taxonomy" id="745368"/>
    <lineage>
        <taxon>Bacteria</taxon>
        <taxon>Bacillati</taxon>
        <taxon>Bacillota</taxon>
        <taxon>Clostridia</taxon>
        <taxon>Eubacteriales</taxon>
        <taxon>Gemmiger</taxon>
    </lineage>
</organism>
<proteinExistence type="predicted"/>
<evidence type="ECO:0000313" key="2">
    <source>
        <dbReference type="Proteomes" id="UP000190286"/>
    </source>
</evidence>
<protein>
    <submittedName>
        <fullName evidence="1">Uncharacterized protein</fullName>
    </submittedName>
</protein>
<dbReference type="AlphaFoldDB" id="A0A1T4W6R8"/>